<gene>
    <name evidence="1" type="ORF">c0_g1_i1</name>
</gene>
<accession>A0A0K8W5J8</accession>
<name>A0A0K8W5J8_BACLA</name>
<protein>
    <submittedName>
        <fullName evidence="1">Uncharacterized protein</fullName>
    </submittedName>
</protein>
<reference evidence="1" key="1">
    <citation type="submission" date="2015-06" db="EMBL/GenBank/DDBJ databases">
        <authorList>
            <person name="Hoefler B.C."/>
            <person name="Straight P.D."/>
        </authorList>
    </citation>
    <scope>NUCLEOTIDE SEQUENCE</scope>
</reference>
<proteinExistence type="predicted"/>
<organism evidence="1">
    <name type="scientific">Bactrocera latifrons</name>
    <name type="common">Malaysian fruit fly</name>
    <name type="synonym">Chaetodacus latifrons</name>
    <dbReference type="NCBI Taxonomy" id="174628"/>
    <lineage>
        <taxon>Eukaryota</taxon>
        <taxon>Metazoa</taxon>
        <taxon>Ecdysozoa</taxon>
        <taxon>Arthropoda</taxon>
        <taxon>Hexapoda</taxon>
        <taxon>Insecta</taxon>
        <taxon>Pterygota</taxon>
        <taxon>Neoptera</taxon>
        <taxon>Endopterygota</taxon>
        <taxon>Diptera</taxon>
        <taxon>Brachycera</taxon>
        <taxon>Muscomorpha</taxon>
        <taxon>Tephritoidea</taxon>
        <taxon>Tephritidae</taxon>
        <taxon>Bactrocera</taxon>
        <taxon>Bactrocera</taxon>
    </lineage>
</organism>
<dbReference type="AlphaFoldDB" id="A0A0K8W5J8"/>
<evidence type="ECO:0000313" key="1">
    <source>
        <dbReference type="EMBL" id="JAI46327.1"/>
    </source>
</evidence>
<dbReference type="EMBL" id="GDHF01005987">
    <property type="protein sequence ID" value="JAI46327.1"/>
    <property type="molecule type" value="Transcribed_RNA"/>
</dbReference>
<sequence>MSLTNRLTNLELMMAADKHYATLNYLEEPTLKQLEDVLYTFHEEKIDIKKRDETVYESQETYRRCTARKRLEFCDITDCIYEESAADFKSSFTRVGITDDFQTPAQLMAPINFEQMTKQERGLVRNYSTISMEEDDVDSCSEQYKRRRYQ</sequence>